<evidence type="ECO:0000313" key="1">
    <source>
        <dbReference type="EMBL" id="MPL86054.1"/>
    </source>
</evidence>
<comment type="caution">
    <text evidence="1">The sequence shown here is derived from an EMBL/GenBank/DDBJ whole genome shotgun (WGS) entry which is preliminary data.</text>
</comment>
<gene>
    <name evidence="1" type="ORF">SDC9_32030</name>
</gene>
<dbReference type="AlphaFoldDB" id="A0A644V444"/>
<dbReference type="EMBL" id="VSSQ01000215">
    <property type="protein sequence ID" value="MPL86054.1"/>
    <property type="molecule type" value="Genomic_DNA"/>
</dbReference>
<accession>A0A644V444</accession>
<sequence>MSKIDYILNKCIWLLHDAKHLSNLDYLSRIDGEDTAWYFWLKGTKGVYELKLIKVDETSLGEYSNFYLKYYPDFEDEVFETYSCAEQFVRMGDLFEQTNVEIAEEHELCPCCGSSQCEHEHTDKHFVSRSKGIPKLLQRKNLSPELFCIGNIEFEIRDNVLTSMIIATASRLVKYAVNGVLVIGEDGISREIIGKNEIDRNIPGVELCKPFYEFLLEKMLGILSVHSLKQIITKEVGMVVFDCGNGVLNEKASDEVEKVVVKNIFREKYKAIYKLKEYRAAGLHVHKKSLKTFQS</sequence>
<proteinExistence type="predicted"/>
<protein>
    <submittedName>
        <fullName evidence="1">Uncharacterized protein</fullName>
    </submittedName>
</protein>
<reference evidence="1" key="1">
    <citation type="submission" date="2019-08" db="EMBL/GenBank/DDBJ databases">
        <authorList>
            <person name="Kucharzyk K."/>
            <person name="Murdoch R.W."/>
            <person name="Higgins S."/>
            <person name="Loffler F."/>
        </authorList>
    </citation>
    <scope>NUCLEOTIDE SEQUENCE</scope>
</reference>
<name>A0A644V444_9ZZZZ</name>
<organism evidence="1">
    <name type="scientific">bioreactor metagenome</name>
    <dbReference type="NCBI Taxonomy" id="1076179"/>
    <lineage>
        <taxon>unclassified sequences</taxon>
        <taxon>metagenomes</taxon>
        <taxon>ecological metagenomes</taxon>
    </lineage>
</organism>